<dbReference type="InterPro" id="IPR003462">
    <property type="entry name" value="ODC_Mu_crystall"/>
</dbReference>
<reference evidence="2 3" key="1">
    <citation type="submission" date="2023-07" db="EMBL/GenBank/DDBJ databases">
        <title>Sorghum-associated microbial communities from plants grown in Nebraska, USA.</title>
        <authorList>
            <person name="Schachtman D."/>
        </authorList>
    </citation>
    <scope>NUCLEOTIDE SEQUENCE [LARGE SCALE GENOMIC DNA]</scope>
    <source>
        <strain evidence="2 3">DS1316</strain>
    </source>
</reference>
<dbReference type="Proteomes" id="UP001264340">
    <property type="component" value="Unassembled WGS sequence"/>
</dbReference>
<gene>
    <name evidence="2" type="ORF">J2804_004476</name>
</gene>
<dbReference type="Gene3D" id="3.30.1780.10">
    <property type="entry name" value="ornithine cyclodeaminase, domain 1"/>
    <property type="match status" value="1"/>
</dbReference>
<dbReference type="SUPFAM" id="SSF51735">
    <property type="entry name" value="NAD(P)-binding Rossmann-fold domains"/>
    <property type="match status" value="1"/>
</dbReference>
<comment type="caution">
    <text evidence="2">The sequence shown here is derived from an EMBL/GenBank/DDBJ whole genome shotgun (WGS) entry which is preliminary data.</text>
</comment>
<dbReference type="Pfam" id="PF02423">
    <property type="entry name" value="OCD_Mu_crystall"/>
    <property type="match status" value="1"/>
</dbReference>
<feature type="region of interest" description="Disordered" evidence="1">
    <location>
        <begin position="1"/>
        <end position="26"/>
    </location>
</feature>
<proteinExistence type="predicted"/>
<dbReference type="PANTHER" id="PTHR13812">
    <property type="entry name" value="KETIMINE REDUCTASE MU-CRYSTALLIN"/>
    <property type="match status" value="1"/>
</dbReference>
<keyword evidence="2" id="KW-0560">Oxidoreductase</keyword>
<accession>A0ABU1LWB6</accession>
<feature type="compositionally biased region" description="Polar residues" evidence="1">
    <location>
        <begin position="1"/>
        <end position="10"/>
    </location>
</feature>
<dbReference type="PIRSF" id="PIRSF001439">
    <property type="entry name" value="CryM"/>
    <property type="match status" value="1"/>
</dbReference>
<keyword evidence="3" id="KW-1185">Reference proteome</keyword>
<dbReference type="InterPro" id="IPR036291">
    <property type="entry name" value="NAD(P)-bd_dom_sf"/>
</dbReference>
<organism evidence="2 3">
    <name type="scientific">Paraburkholderia terricola</name>
    <dbReference type="NCBI Taxonomy" id="169427"/>
    <lineage>
        <taxon>Bacteria</taxon>
        <taxon>Pseudomonadati</taxon>
        <taxon>Pseudomonadota</taxon>
        <taxon>Betaproteobacteria</taxon>
        <taxon>Burkholderiales</taxon>
        <taxon>Burkholderiaceae</taxon>
        <taxon>Paraburkholderia</taxon>
    </lineage>
</organism>
<dbReference type="InterPro" id="IPR023401">
    <property type="entry name" value="ODC_N"/>
</dbReference>
<protein>
    <submittedName>
        <fullName evidence="2">L-arginine dehydrogenase</fullName>
        <ecNumber evidence="2">1.4.1.-</ecNumber>
    </submittedName>
</protein>
<evidence type="ECO:0000313" key="3">
    <source>
        <dbReference type="Proteomes" id="UP001264340"/>
    </source>
</evidence>
<dbReference type="PANTHER" id="PTHR13812:SF19">
    <property type="entry name" value="KETIMINE REDUCTASE MU-CRYSTALLIN"/>
    <property type="match status" value="1"/>
</dbReference>
<name>A0ABU1LWB6_9BURK</name>
<evidence type="ECO:0000256" key="1">
    <source>
        <dbReference type="SAM" id="MobiDB-lite"/>
    </source>
</evidence>
<dbReference type="EC" id="1.4.1.-" evidence="2"/>
<dbReference type="EMBL" id="JAVDRP010000009">
    <property type="protein sequence ID" value="MDR6411048.1"/>
    <property type="molecule type" value="Genomic_DNA"/>
</dbReference>
<dbReference type="Gene3D" id="3.40.50.720">
    <property type="entry name" value="NAD(P)-binding Rossmann-like Domain"/>
    <property type="match status" value="1"/>
</dbReference>
<dbReference type="GO" id="GO:0016491">
    <property type="term" value="F:oxidoreductase activity"/>
    <property type="evidence" value="ECO:0007669"/>
    <property type="project" value="UniProtKB-KW"/>
</dbReference>
<evidence type="ECO:0000313" key="2">
    <source>
        <dbReference type="EMBL" id="MDR6411048.1"/>
    </source>
</evidence>
<sequence>MTDNFETTSLRGRDRKRPALDPQSILDTPKCKRFSKYLSRLDILNIESQQRPKAIWESRPMSNADKTSPLIVHEDAVREALPHLDVRRALTRMFHSLGNDTAVQPPQTLTPFPQGQGDFITYLGAMAHAKVFGAKLSPYIVTESKPVITAWTALMSMETGQPLMWCDAALLTVERTAGTTALAVEHLAASNARRLAIVGAGAVAQAHVRHLAPLRAWDSIRVFSPALDKDAAKRATIAALDERVTICTKMEDCLSDADVVALCTSSATPVLSESMLTKPALITSISTNAANAHEILPAWIPHMDVYCDYRQTTPASAGELKLAAQQHGWSAQSVLGDLPELVSGVALKPSYQKHAFFRSIGLGLEDVAIAFELFRHLRRPST</sequence>